<evidence type="ECO:0000313" key="1">
    <source>
        <dbReference type="EMBL" id="CAF4923140.1"/>
    </source>
</evidence>
<protein>
    <submittedName>
        <fullName evidence="1">Uncharacterized protein</fullName>
    </submittedName>
</protein>
<organism evidence="1 2">
    <name type="scientific">Rotaria socialis</name>
    <dbReference type="NCBI Taxonomy" id="392032"/>
    <lineage>
        <taxon>Eukaryota</taxon>
        <taxon>Metazoa</taxon>
        <taxon>Spiralia</taxon>
        <taxon>Gnathifera</taxon>
        <taxon>Rotifera</taxon>
        <taxon>Eurotatoria</taxon>
        <taxon>Bdelloidea</taxon>
        <taxon>Philodinida</taxon>
        <taxon>Philodinidae</taxon>
        <taxon>Rotaria</taxon>
    </lineage>
</organism>
<sequence>LIILKHKPCSQHERLVIRILYLKCIVVTTKWNGSPHLSTCCIGFRRELGWGNISNKTKLIVRQRIALVNSFRISGTSFAHLRRVLFSTFVLPHFTWLFWIFPLFDESQRTSLDHLYFTLFKRACRCQCWKDLIFSSIYNEKHLDDHCYAYWEKYLKALDKSKDDYLLWEQSELNEYT</sequence>
<feature type="non-terminal residue" evidence="1">
    <location>
        <position position="1"/>
    </location>
</feature>
<dbReference type="EMBL" id="CAJOBS010007592">
    <property type="protein sequence ID" value="CAF4923140.1"/>
    <property type="molecule type" value="Genomic_DNA"/>
</dbReference>
<gene>
    <name evidence="1" type="ORF">TOA249_LOCUS32248</name>
</gene>
<name>A0A821WD89_9BILA</name>
<accession>A0A821WD89</accession>
<evidence type="ECO:0000313" key="2">
    <source>
        <dbReference type="Proteomes" id="UP000663838"/>
    </source>
</evidence>
<dbReference type="AlphaFoldDB" id="A0A821WD89"/>
<reference evidence="1" key="1">
    <citation type="submission" date="2021-02" db="EMBL/GenBank/DDBJ databases">
        <authorList>
            <person name="Nowell W R."/>
        </authorList>
    </citation>
    <scope>NUCLEOTIDE SEQUENCE</scope>
</reference>
<dbReference type="Proteomes" id="UP000663838">
    <property type="component" value="Unassembled WGS sequence"/>
</dbReference>
<proteinExistence type="predicted"/>
<comment type="caution">
    <text evidence="1">The sequence shown here is derived from an EMBL/GenBank/DDBJ whole genome shotgun (WGS) entry which is preliminary data.</text>
</comment>